<sequence length="86" mass="9476">MALFAPPAETGKRDVVRALLRLDAVDPDSKDLEGNSPFYYAVVSGNDATAKILADSGRVDRNVEGKAKKDRTAYGKKRPQFFMEEV</sequence>
<evidence type="ECO:0008006" key="3">
    <source>
        <dbReference type="Google" id="ProtNLM"/>
    </source>
</evidence>
<protein>
    <recommendedName>
        <fullName evidence="3">Ankyrin</fullName>
    </recommendedName>
</protein>
<dbReference type="SUPFAM" id="SSF48403">
    <property type="entry name" value="Ankyrin repeat"/>
    <property type="match status" value="1"/>
</dbReference>
<reference evidence="1" key="2">
    <citation type="submission" date="2020-05" db="EMBL/GenBank/DDBJ databases">
        <authorList>
            <person name="Kim H.-S."/>
            <person name="Proctor R.H."/>
            <person name="Brown D.W."/>
        </authorList>
    </citation>
    <scope>NUCLEOTIDE SEQUENCE</scope>
    <source>
        <strain evidence="1">NRRL 45417</strain>
    </source>
</reference>
<comment type="caution">
    <text evidence="1">The sequence shown here is derived from an EMBL/GenBank/DDBJ whole genome shotgun (WGS) entry which is preliminary data.</text>
</comment>
<dbReference type="InterPro" id="IPR036770">
    <property type="entry name" value="Ankyrin_rpt-contain_sf"/>
</dbReference>
<organism evidence="1 2">
    <name type="scientific">Fusarium gaditjirri</name>
    <dbReference type="NCBI Taxonomy" id="282569"/>
    <lineage>
        <taxon>Eukaryota</taxon>
        <taxon>Fungi</taxon>
        <taxon>Dikarya</taxon>
        <taxon>Ascomycota</taxon>
        <taxon>Pezizomycotina</taxon>
        <taxon>Sordariomycetes</taxon>
        <taxon>Hypocreomycetidae</taxon>
        <taxon>Hypocreales</taxon>
        <taxon>Nectriaceae</taxon>
        <taxon>Fusarium</taxon>
        <taxon>Fusarium nisikadoi species complex</taxon>
    </lineage>
</organism>
<name>A0A8H4TNE3_9HYPO</name>
<dbReference type="Gene3D" id="1.25.40.20">
    <property type="entry name" value="Ankyrin repeat-containing domain"/>
    <property type="match status" value="1"/>
</dbReference>
<accession>A0A8H4TNE3</accession>
<gene>
    <name evidence="1" type="ORF">FGADI_574</name>
</gene>
<keyword evidence="2" id="KW-1185">Reference proteome</keyword>
<reference evidence="1" key="1">
    <citation type="journal article" date="2020" name="BMC Genomics">
        <title>Correction to: Identification and distribution of gene clusters required for synthesis of sphingolipid metabolism inhibitors in diverse species of the filamentous fungus Fusarium.</title>
        <authorList>
            <person name="Kim H.S."/>
            <person name="Lohmar J.M."/>
            <person name="Busman M."/>
            <person name="Brown D.W."/>
            <person name="Naumann T.A."/>
            <person name="Divon H.H."/>
            <person name="Lysoe E."/>
            <person name="Uhlig S."/>
            <person name="Proctor R.H."/>
        </authorList>
    </citation>
    <scope>NUCLEOTIDE SEQUENCE</scope>
    <source>
        <strain evidence="1">NRRL 45417</strain>
    </source>
</reference>
<dbReference type="OrthoDB" id="426293at2759"/>
<proteinExistence type="predicted"/>
<dbReference type="Proteomes" id="UP000604273">
    <property type="component" value="Unassembled WGS sequence"/>
</dbReference>
<dbReference type="AlphaFoldDB" id="A0A8H4TNE3"/>
<evidence type="ECO:0000313" key="1">
    <source>
        <dbReference type="EMBL" id="KAF4960924.1"/>
    </source>
</evidence>
<evidence type="ECO:0000313" key="2">
    <source>
        <dbReference type="Proteomes" id="UP000604273"/>
    </source>
</evidence>
<dbReference type="EMBL" id="JABFAI010000011">
    <property type="protein sequence ID" value="KAF4960924.1"/>
    <property type="molecule type" value="Genomic_DNA"/>
</dbReference>